<protein>
    <recommendedName>
        <fullName evidence="5">Sec-independent protein translocase protein TatC</fullName>
    </recommendedName>
</protein>
<keyword evidence="4 5" id="KW-0472">Membrane</keyword>
<dbReference type="PRINTS" id="PR01840">
    <property type="entry name" value="TATCFAMILY"/>
</dbReference>
<keyword evidence="5" id="KW-0813">Transport</keyword>
<dbReference type="Pfam" id="PF00902">
    <property type="entry name" value="TatC"/>
    <property type="match status" value="1"/>
</dbReference>
<comment type="function">
    <text evidence="5">Part of the twin-arginine translocation (Tat) system that transports large folded proteins containing a characteristic twin-arginine motif in their signal peptide across membranes.</text>
</comment>
<dbReference type="InterPro" id="IPR002033">
    <property type="entry name" value="TatC"/>
</dbReference>
<dbReference type="EMBL" id="CAJHZY010000027">
    <property type="protein sequence ID" value="CAD7766922.1"/>
    <property type="molecule type" value="Genomic_DNA"/>
</dbReference>
<accession>A0A812A1N1</accession>
<dbReference type="Proteomes" id="UP000614580">
    <property type="component" value="Unassembled WGS sequence"/>
</dbReference>
<evidence type="ECO:0000256" key="4">
    <source>
        <dbReference type="ARBA" id="ARBA00023136"/>
    </source>
</evidence>
<dbReference type="PANTHER" id="PTHR30371">
    <property type="entry name" value="SEC-INDEPENDENT PROTEIN TRANSLOCASE PROTEIN TATC"/>
    <property type="match status" value="1"/>
</dbReference>
<reference evidence="6" key="1">
    <citation type="submission" date="2020-12" db="EMBL/GenBank/DDBJ databases">
        <authorList>
            <person name="Hahn C.J."/>
            <person name="Laso-Perez R."/>
            <person name="Vulcano F."/>
            <person name="Vaziourakis K.-M."/>
            <person name="Stokke R."/>
            <person name="Steen I.H."/>
            <person name="Teske A."/>
            <person name="Boetius A."/>
            <person name="Liebeke M."/>
            <person name="Amann R."/>
            <person name="Knittel K."/>
        </authorList>
    </citation>
    <scope>NUCLEOTIDE SEQUENCE</scope>
    <source>
        <strain evidence="6">Gfbio:c6db26ca-90af-429b-aeed-0e3e8aed0b5e:GoM-Arc1_AMV-AAA_792_C10</strain>
    </source>
</reference>
<keyword evidence="5" id="KW-1003">Cell membrane</keyword>
<keyword evidence="3 5" id="KW-1133">Transmembrane helix</keyword>
<feature type="transmembrane region" description="Helical" evidence="5">
    <location>
        <begin position="151"/>
        <end position="173"/>
    </location>
</feature>
<feature type="transmembrane region" description="Helical" evidence="5">
    <location>
        <begin position="227"/>
        <end position="245"/>
    </location>
</feature>
<dbReference type="NCBIfam" id="TIGR00945">
    <property type="entry name" value="tatC"/>
    <property type="match status" value="1"/>
</dbReference>
<comment type="similarity">
    <text evidence="5">Belongs to the TatC family.</text>
</comment>
<keyword evidence="5" id="KW-0811">Translocation</keyword>
<organism evidence="6 7">
    <name type="scientific">Candidatus Argoarchaeum ethanivorans</name>
    <dbReference type="NCBI Taxonomy" id="2608793"/>
    <lineage>
        <taxon>Archaea</taxon>
        <taxon>Methanobacteriati</taxon>
        <taxon>Methanobacteriota</taxon>
        <taxon>Stenosarchaea group</taxon>
        <taxon>Methanomicrobia</taxon>
        <taxon>Methanosarcinales</taxon>
        <taxon>Methanosarcinales incertae sedis</taxon>
        <taxon>GOM Arc I cluster</taxon>
        <taxon>Candidatus Argoarchaeum</taxon>
    </lineage>
</organism>
<keyword evidence="5" id="KW-0653">Protein transport</keyword>
<name>A0A812A1N1_9EURY</name>
<keyword evidence="2 5" id="KW-0812">Transmembrane</keyword>
<dbReference type="GO" id="GO:0065002">
    <property type="term" value="P:intracellular protein transmembrane transport"/>
    <property type="evidence" value="ECO:0007669"/>
    <property type="project" value="TreeGrafter"/>
</dbReference>
<sequence length="275" mass="30937">MVEKIGNEPIGDDEMPLMDRHSIASQSRTASAYRVCGDEPIGDDEMPLMEHLSELRRRLAIIIIPIIIVIAIIFPFSNQALAHIFTDLFPDQQFLFVYSPIEWMNLRFLFCLLCALAVTIPLLLYEAYAFIAPGLYPHEKRFIIKILLPSLLLYLLGVILAYYLVLPAILSAIVPYGEELAETALSAKRVFSLIIYTAMCFGLIFQVPLVVILAVKLEITNYQSLRAKRGVIYIAAVVIALFINIDPTGISQILIAVILVALFELSLLITKLIWR</sequence>
<evidence type="ECO:0000313" key="7">
    <source>
        <dbReference type="Proteomes" id="UP000614580"/>
    </source>
</evidence>
<evidence type="ECO:0000256" key="5">
    <source>
        <dbReference type="HAMAP-Rule" id="MF_00902"/>
    </source>
</evidence>
<comment type="caution">
    <text evidence="6">The sequence shown here is derived from an EMBL/GenBank/DDBJ whole genome shotgun (WGS) entry which is preliminary data.</text>
</comment>
<feature type="transmembrane region" description="Helical" evidence="5">
    <location>
        <begin position="251"/>
        <end position="274"/>
    </location>
</feature>
<dbReference type="HAMAP" id="MF_00902">
    <property type="entry name" value="TatC"/>
    <property type="match status" value="1"/>
</dbReference>
<comment type="subunit">
    <text evidence="5">Forms a complex with TatA.</text>
</comment>
<evidence type="ECO:0000313" key="6">
    <source>
        <dbReference type="EMBL" id="CAD7766922.1"/>
    </source>
</evidence>
<comment type="subcellular location">
    <subcellularLocation>
        <location evidence="5">Cell membrane</location>
        <topology evidence="5">Multi-pass membrane protein</topology>
    </subcellularLocation>
    <subcellularLocation>
        <location evidence="1">Membrane</location>
        <topology evidence="1">Multi-pass membrane protein</topology>
    </subcellularLocation>
</comment>
<proteinExistence type="inferred from homology"/>
<dbReference type="GO" id="GO:0009977">
    <property type="term" value="F:proton motive force dependent protein transmembrane transporter activity"/>
    <property type="evidence" value="ECO:0007669"/>
    <property type="project" value="TreeGrafter"/>
</dbReference>
<feature type="transmembrane region" description="Helical" evidence="5">
    <location>
        <begin position="193"/>
        <end position="215"/>
    </location>
</feature>
<dbReference type="PANTHER" id="PTHR30371:SF0">
    <property type="entry name" value="SEC-INDEPENDENT PROTEIN TRANSLOCASE PROTEIN TATC, CHLOROPLASTIC-RELATED"/>
    <property type="match status" value="1"/>
</dbReference>
<dbReference type="AlphaFoldDB" id="A0A812A1N1"/>
<gene>
    <name evidence="5 6" type="primary">tatC</name>
    <name evidence="6" type="ORF">DNFNHJIP_00323</name>
</gene>
<dbReference type="GO" id="GO:0033281">
    <property type="term" value="C:TAT protein transport complex"/>
    <property type="evidence" value="ECO:0007669"/>
    <property type="project" value="UniProtKB-UniRule"/>
</dbReference>
<feature type="transmembrane region" description="Helical" evidence="5">
    <location>
        <begin position="59"/>
        <end position="86"/>
    </location>
</feature>
<evidence type="ECO:0000256" key="1">
    <source>
        <dbReference type="ARBA" id="ARBA00004141"/>
    </source>
</evidence>
<evidence type="ECO:0000256" key="2">
    <source>
        <dbReference type="ARBA" id="ARBA00022692"/>
    </source>
</evidence>
<feature type="transmembrane region" description="Helical" evidence="5">
    <location>
        <begin position="106"/>
        <end position="131"/>
    </location>
</feature>
<dbReference type="GO" id="GO:0043953">
    <property type="term" value="P:protein transport by the Tat complex"/>
    <property type="evidence" value="ECO:0007669"/>
    <property type="project" value="UniProtKB-UniRule"/>
</dbReference>
<evidence type="ECO:0000256" key="3">
    <source>
        <dbReference type="ARBA" id="ARBA00022989"/>
    </source>
</evidence>